<sequence>MRRCHGQVVITVLEVFVPQYLREPTVAYTERVLEISEARGWPGLLGSLDCMHWKRKNCPKALQGQYYCHIKKPTIILEAVASKDLWIWHAFFGMPRSHNDINVLQRSEHTNRQKYAKQGKY</sequence>
<dbReference type="EnsemblPlants" id="AET5Gv21168000.1">
    <property type="protein sequence ID" value="AET5Gv21168000.1"/>
    <property type="gene ID" value="AET5Gv21168000"/>
</dbReference>
<dbReference type="AlphaFoldDB" id="A0A453MFX6"/>
<dbReference type="Gramene" id="AET5Gv21168000.1">
    <property type="protein sequence ID" value="AET5Gv21168000.1"/>
    <property type="gene ID" value="AET5Gv21168000"/>
</dbReference>
<proteinExistence type="predicted"/>
<evidence type="ECO:0000313" key="2">
    <source>
        <dbReference type="Proteomes" id="UP000015105"/>
    </source>
</evidence>
<dbReference type="PANTHER" id="PTHR47150">
    <property type="entry name" value="OS12G0169200 PROTEIN"/>
    <property type="match status" value="1"/>
</dbReference>
<evidence type="ECO:0008006" key="3">
    <source>
        <dbReference type="Google" id="ProtNLM"/>
    </source>
</evidence>
<protein>
    <recommendedName>
        <fullName evidence="3">DDE Tnp4 domain-containing protein</fullName>
    </recommendedName>
</protein>
<organism evidence="1 2">
    <name type="scientific">Aegilops tauschii subsp. strangulata</name>
    <name type="common">Goatgrass</name>
    <dbReference type="NCBI Taxonomy" id="200361"/>
    <lineage>
        <taxon>Eukaryota</taxon>
        <taxon>Viridiplantae</taxon>
        <taxon>Streptophyta</taxon>
        <taxon>Embryophyta</taxon>
        <taxon>Tracheophyta</taxon>
        <taxon>Spermatophyta</taxon>
        <taxon>Magnoliopsida</taxon>
        <taxon>Liliopsida</taxon>
        <taxon>Poales</taxon>
        <taxon>Poaceae</taxon>
        <taxon>BOP clade</taxon>
        <taxon>Pooideae</taxon>
        <taxon>Triticodae</taxon>
        <taxon>Triticeae</taxon>
        <taxon>Triticinae</taxon>
        <taxon>Aegilops</taxon>
    </lineage>
</organism>
<name>A0A453MFX6_AEGTS</name>
<reference evidence="1" key="3">
    <citation type="journal article" date="2017" name="Nature">
        <title>Genome sequence of the progenitor of the wheat D genome Aegilops tauschii.</title>
        <authorList>
            <person name="Luo M.C."/>
            <person name="Gu Y.Q."/>
            <person name="Puiu D."/>
            <person name="Wang H."/>
            <person name="Twardziok S.O."/>
            <person name="Deal K.R."/>
            <person name="Huo N."/>
            <person name="Zhu T."/>
            <person name="Wang L."/>
            <person name="Wang Y."/>
            <person name="McGuire P.E."/>
            <person name="Liu S."/>
            <person name="Long H."/>
            <person name="Ramasamy R.K."/>
            <person name="Rodriguez J.C."/>
            <person name="Van S.L."/>
            <person name="Yuan L."/>
            <person name="Wang Z."/>
            <person name="Xia Z."/>
            <person name="Xiao L."/>
            <person name="Anderson O.D."/>
            <person name="Ouyang S."/>
            <person name="Liang Y."/>
            <person name="Zimin A.V."/>
            <person name="Pertea G."/>
            <person name="Qi P."/>
            <person name="Bennetzen J.L."/>
            <person name="Dai X."/>
            <person name="Dawson M.W."/>
            <person name="Muller H.G."/>
            <person name="Kugler K."/>
            <person name="Rivarola-Duarte L."/>
            <person name="Spannagl M."/>
            <person name="Mayer K.F.X."/>
            <person name="Lu F.H."/>
            <person name="Bevan M.W."/>
            <person name="Leroy P."/>
            <person name="Li P."/>
            <person name="You F.M."/>
            <person name="Sun Q."/>
            <person name="Liu Z."/>
            <person name="Lyons E."/>
            <person name="Wicker T."/>
            <person name="Salzberg S.L."/>
            <person name="Devos K.M."/>
            <person name="Dvorak J."/>
        </authorList>
    </citation>
    <scope>NUCLEOTIDE SEQUENCE [LARGE SCALE GENOMIC DNA]</scope>
    <source>
        <strain evidence="1">cv. AL8/78</strain>
    </source>
</reference>
<dbReference type="Proteomes" id="UP000015105">
    <property type="component" value="Chromosome 5D"/>
</dbReference>
<reference evidence="1" key="5">
    <citation type="journal article" date="2021" name="G3 (Bethesda)">
        <title>Aegilops tauschii genome assembly Aet v5.0 features greater sequence contiguity and improved annotation.</title>
        <authorList>
            <person name="Wang L."/>
            <person name="Zhu T."/>
            <person name="Rodriguez J.C."/>
            <person name="Deal K.R."/>
            <person name="Dubcovsky J."/>
            <person name="McGuire P.E."/>
            <person name="Lux T."/>
            <person name="Spannagl M."/>
            <person name="Mayer K.F.X."/>
            <person name="Baldrich P."/>
            <person name="Meyers B.C."/>
            <person name="Huo N."/>
            <person name="Gu Y.Q."/>
            <person name="Zhou H."/>
            <person name="Devos K.M."/>
            <person name="Bennetzen J.L."/>
            <person name="Unver T."/>
            <person name="Budak H."/>
            <person name="Gulick P.J."/>
            <person name="Galiba G."/>
            <person name="Kalapos B."/>
            <person name="Nelson D.R."/>
            <person name="Li P."/>
            <person name="You F.M."/>
            <person name="Luo M.C."/>
            <person name="Dvorak J."/>
        </authorList>
    </citation>
    <scope>NUCLEOTIDE SEQUENCE [LARGE SCALE GENOMIC DNA]</scope>
    <source>
        <strain evidence="1">cv. AL8/78</strain>
    </source>
</reference>
<evidence type="ECO:0000313" key="1">
    <source>
        <dbReference type="EnsemblPlants" id="AET5Gv21168000.1"/>
    </source>
</evidence>
<keyword evidence="2" id="KW-1185">Reference proteome</keyword>
<accession>A0A453MFX6</accession>
<dbReference type="STRING" id="200361.A0A453MFX6"/>
<reference evidence="2" key="1">
    <citation type="journal article" date="2014" name="Science">
        <title>Ancient hybridizations among the ancestral genomes of bread wheat.</title>
        <authorList>
            <consortium name="International Wheat Genome Sequencing Consortium,"/>
            <person name="Marcussen T."/>
            <person name="Sandve S.R."/>
            <person name="Heier L."/>
            <person name="Spannagl M."/>
            <person name="Pfeifer M."/>
            <person name="Jakobsen K.S."/>
            <person name="Wulff B.B."/>
            <person name="Steuernagel B."/>
            <person name="Mayer K.F."/>
            <person name="Olsen O.A."/>
        </authorList>
    </citation>
    <scope>NUCLEOTIDE SEQUENCE [LARGE SCALE GENOMIC DNA]</scope>
    <source>
        <strain evidence="2">cv. AL8/78</strain>
    </source>
</reference>
<reference evidence="2" key="2">
    <citation type="journal article" date="2017" name="Nat. Plants">
        <title>The Aegilops tauschii genome reveals multiple impacts of transposons.</title>
        <authorList>
            <person name="Zhao G."/>
            <person name="Zou C."/>
            <person name="Li K."/>
            <person name="Wang K."/>
            <person name="Li T."/>
            <person name="Gao L."/>
            <person name="Zhang X."/>
            <person name="Wang H."/>
            <person name="Yang Z."/>
            <person name="Liu X."/>
            <person name="Jiang W."/>
            <person name="Mao L."/>
            <person name="Kong X."/>
            <person name="Jiao Y."/>
            <person name="Jia J."/>
        </authorList>
    </citation>
    <scope>NUCLEOTIDE SEQUENCE [LARGE SCALE GENOMIC DNA]</scope>
    <source>
        <strain evidence="2">cv. AL8/78</strain>
    </source>
</reference>
<dbReference type="PANTHER" id="PTHR47150:SF6">
    <property type="entry name" value="OS01G0872900 PROTEIN"/>
    <property type="match status" value="1"/>
</dbReference>
<reference evidence="1" key="4">
    <citation type="submission" date="2019-03" db="UniProtKB">
        <authorList>
            <consortium name="EnsemblPlants"/>
        </authorList>
    </citation>
    <scope>IDENTIFICATION</scope>
</reference>
<dbReference type="InterPro" id="IPR006912">
    <property type="entry name" value="Harbinger_derived_prot"/>
</dbReference>
<dbReference type="Pfam" id="PF04827">
    <property type="entry name" value="Plant_tran"/>
    <property type="match status" value="1"/>
</dbReference>